<proteinExistence type="predicted"/>
<comment type="caution">
    <text evidence="2">The sequence shown here is derived from an EMBL/GenBank/DDBJ whole genome shotgun (WGS) entry which is preliminary data.</text>
</comment>
<gene>
    <name evidence="2" type="ORF">G4993_17050</name>
</gene>
<keyword evidence="1" id="KW-0812">Transmembrane</keyword>
<reference evidence="2" key="1">
    <citation type="journal article" date="2020" name="Cell Host Microbe">
        <title>Functional and Genomic Variation between Human-Derived Isolates of Lachnospiraceae Reveals Inter- and Intra-Species Diversity.</title>
        <authorList>
            <person name="Sorbara M.T."/>
            <person name="Littmann E.R."/>
            <person name="Fontana E."/>
            <person name="Moody T.U."/>
            <person name="Kohout C.E."/>
            <person name="Gjonbalaj M."/>
            <person name="Eaton V."/>
            <person name="Seok R."/>
            <person name="Leiner I.M."/>
            <person name="Pamer E.G."/>
        </authorList>
    </citation>
    <scope>NUCLEOTIDE SEQUENCE</scope>
    <source>
        <strain evidence="2">MSK.15.32</strain>
    </source>
</reference>
<dbReference type="Proteomes" id="UP001296580">
    <property type="component" value="Unassembled WGS sequence"/>
</dbReference>
<dbReference type="EMBL" id="JAAIRV010000062">
    <property type="protein sequence ID" value="NSI60060.1"/>
    <property type="molecule type" value="Genomic_DNA"/>
</dbReference>
<protein>
    <submittedName>
        <fullName evidence="2">Uncharacterized protein</fullName>
    </submittedName>
</protein>
<dbReference type="AlphaFoldDB" id="A0AAJ3FG69"/>
<evidence type="ECO:0000256" key="1">
    <source>
        <dbReference type="SAM" id="Phobius"/>
    </source>
</evidence>
<feature type="transmembrane region" description="Helical" evidence="1">
    <location>
        <begin position="50"/>
        <end position="70"/>
    </location>
</feature>
<keyword evidence="1" id="KW-0472">Membrane</keyword>
<reference evidence="2" key="2">
    <citation type="submission" date="2020-02" db="EMBL/GenBank/DDBJ databases">
        <authorList>
            <person name="Littmann E."/>
            <person name="Sorbara M."/>
        </authorList>
    </citation>
    <scope>NUCLEOTIDE SEQUENCE</scope>
    <source>
        <strain evidence="2">MSK.15.32</strain>
    </source>
</reference>
<keyword evidence="1" id="KW-1133">Transmembrane helix</keyword>
<evidence type="ECO:0000313" key="2">
    <source>
        <dbReference type="EMBL" id="NSI60060.1"/>
    </source>
</evidence>
<accession>A0AAJ3FG69</accession>
<organism evidence="2 3">
    <name type="scientific">Mediterraneibacter gnavus</name>
    <name type="common">Ruminococcus gnavus</name>
    <dbReference type="NCBI Taxonomy" id="33038"/>
    <lineage>
        <taxon>Bacteria</taxon>
        <taxon>Bacillati</taxon>
        <taxon>Bacillota</taxon>
        <taxon>Clostridia</taxon>
        <taxon>Lachnospirales</taxon>
        <taxon>Lachnospiraceae</taxon>
        <taxon>Mediterraneibacter</taxon>
    </lineage>
</organism>
<evidence type="ECO:0000313" key="3">
    <source>
        <dbReference type="Proteomes" id="UP001296580"/>
    </source>
</evidence>
<sequence>MAVRRRHMKFTNTYRYVVLKQIMFLILFLIILVCMIKIDLEYLKQEVRIVFAFVIYFAIKIGLFFIDRLCGVQKEKMQYHGMKAVYDEKG</sequence>
<name>A0AAJ3FG69_MEDGN</name>
<feature type="transmembrane region" description="Helical" evidence="1">
    <location>
        <begin position="21"/>
        <end position="38"/>
    </location>
</feature>